<dbReference type="InterPro" id="IPR053905">
    <property type="entry name" value="EF-G-like_DII"/>
</dbReference>
<dbReference type="PhylomeDB" id="A7SA88"/>
<evidence type="ECO:0000256" key="10">
    <source>
        <dbReference type="ARBA" id="ARBA00044200"/>
    </source>
</evidence>
<dbReference type="InterPro" id="IPR009000">
    <property type="entry name" value="Transl_B-barrel_sf"/>
</dbReference>
<comment type="similarity">
    <text evidence="2">Belongs to the TRAFAC class translation factor GTPase superfamily. Classic translation factor GTPase family. IF-2 subfamily.</text>
</comment>
<dbReference type="GO" id="GO:0005739">
    <property type="term" value="C:mitochondrion"/>
    <property type="evidence" value="ECO:0000318"/>
    <property type="project" value="GO_Central"/>
</dbReference>
<keyword evidence="4" id="KW-0547">Nucleotide-binding</keyword>
<feature type="domain" description="Tr-type G" evidence="11">
    <location>
        <begin position="3"/>
        <end position="172"/>
    </location>
</feature>
<dbReference type="SUPFAM" id="SSF52540">
    <property type="entry name" value="P-loop containing nucleoside triphosphate hydrolases"/>
    <property type="match status" value="1"/>
</dbReference>
<protein>
    <recommendedName>
        <fullName evidence="10">Translation initiation factor IF-2, mitochondrial</fullName>
    </recommendedName>
</protein>
<evidence type="ECO:0000256" key="7">
    <source>
        <dbReference type="ARBA" id="ARBA00023128"/>
    </source>
</evidence>
<dbReference type="InterPro" id="IPR000795">
    <property type="entry name" value="T_Tr_GTP-bd_dom"/>
</dbReference>
<dbReference type="FunFam" id="3.40.50.300:FF:000019">
    <property type="entry name" value="Translation initiation factor IF-2"/>
    <property type="match status" value="1"/>
</dbReference>
<dbReference type="PROSITE" id="PS51722">
    <property type="entry name" value="G_TR_2"/>
    <property type="match status" value="1"/>
</dbReference>
<dbReference type="InterPro" id="IPR000178">
    <property type="entry name" value="TF_IF2_bacterial-like"/>
</dbReference>
<reference evidence="12 13" key="1">
    <citation type="journal article" date="2007" name="Science">
        <title>Sea anemone genome reveals ancestral eumetazoan gene repertoire and genomic organization.</title>
        <authorList>
            <person name="Putnam N.H."/>
            <person name="Srivastava M."/>
            <person name="Hellsten U."/>
            <person name="Dirks B."/>
            <person name="Chapman J."/>
            <person name="Salamov A."/>
            <person name="Terry A."/>
            <person name="Shapiro H."/>
            <person name="Lindquist E."/>
            <person name="Kapitonov V.V."/>
            <person name="Jurka J."/>
            <person name="Genikhovich G."/>
            <person name="Grigoriev I.V."/>
            <person name="Lucas S.M."/>
            <person name="Steele R.E."/>
            <person name="Finnerty J.R."/>
            <person name="Technau U."/>
            <person name="Martindale M.Q."/>
            <person name="Rokhsar D.S."/>
        </authorList>
    </citation>
    <scope>NUCLEOTIDE SEQUENCE [LARGE SCALE GENOMIC DNA]</scope>
    <source>
        <strain evidence="13">CH2 X CH6</strain>
    </source>
</reference>
<comment type="function">
    <text evidence="9">One of the essential components for the initiation of protein synthesis. Protects formylmethionyl-tRNA from spontaneous hydrolysis and promotes its binding to the 30S ribosomal subunits. Also involved in the hydrolysis of GTP during the formation of the 70S ribosomal complex.</text>
</comment>
<dbReference type="GO" id="GO:0003924">
    <property type="term" value="F:GTPase activity"/>
    <property type="evidence" value="ECO:0007669"/>
    <property type="project" value="InterPro"/>
</dbReference>
<dbReference type="eggNOG" id="KOG1145">
    <property type="taxonomic scope" value="Eukaryota"/>
</dbReference>
<accession>A7SA88</accession>
<sequence>LMPRPPVVTIMGHVDHGKTTLLDALRNSSVAAGEAGGITQHIGAFLGLPSGEKITFIDTPGHAAFNSMRARGANVTDIVVLVVAADDGVKTQTVESIRHAMHAKVPLIVAINKIDKPKKNLNLLKQQLLTNGIQLEEYGGEVQVVEISALKGINLDSLSEAILTLAELNDLTAEVDTPVEGVVIESKTTKGKGSVATLLVQRGTLKKGDVIVAGDAFAKVRQMFDDRGRVLRVALPSTPVEVIGWRDLPAAGEQLIQVESEQKSQLTVDDVMANIFKEGEGHQSRVSLKGYDASEKLDVVIRADVHGSVEAIVDALKTYKSDKIKMSILNAGVGPVTESDVKMADSFRGIVFGFNVRAPKDVQLLAHQMGVKIKTHRVIYKLLTDLKDELSSRLPPAQEDVVVGEGDVLKVFKLTGSRKAVVAGCRVKAGAWNKSSKFRVLRGEECVFDGKLSTLKRGAENVESVKKEQECGLTLEKFNGFQEGDRIECYKTESIPAEIEWNWGF</sequence>
<dbReference type="HOGENOM" id="CLU_006301_5_2_1"/>
<proteinExistence type="inferred from homology"/>
<gene>
    <name evidence="12" type="ORF">NEMVEDRAFT_v1g110765</name>
</gene>
<dbReference type="FunFam" id="2.40.30.10:FF:000007">
    <property type="entry name" value="Translation initiation factor IF-2"/>
    <property type="match status" value="1"/>
</dbReference>
<evidence type="ECO:0000256" key="1">
    <source>
        <dbReference type="ARBA" id="ARBA00004173"/>
    </source>
</evidence>
<name>A7SA88_NEMVE</name>
<evidence type="ECO:0000313" key="12">
    <source>
        <dbReference type="EMBL" id="EDO39327.1"/>
    </source>
</evidence>
<dbReference type="CDD" id="cd03702">
    <property type="entry name" value="IF2_mtIF2_II"/>
    <property type="match status" value="1"/>
</dbReference>
<dbReference type="FunFam" id="3.40.50.10050:FF:000001">
    <property type="entry name" value="Translation initiation factor IF-2"/>
    <property type="match status" value="1"/>
</dbReference>
<keyword evidence="6" id="KW-0809">Transit peptide</keyword>
<dbReference type="InterPro" id="IPR044145">
    <property type="entry name" value="IF2_II"/>
</dbReference>
<dbReference type="Pfam" id="PF22042">
    <property type="entry name" value="EF-G_D2"/>
    <property type="match status" value="1"/>
</dbReference>
<dbReference type="CDD" id="cd03692">
    <property type="entry name" value="mtIF2_IVc"/>
    <property type="match status" value="1"/>
</dbReference>
<keyword evidence="13" id="KW-1185">Reference proteome</keyword>
<keyword evidence="7" id="KW-0496">Mitochondrion</keyword>
<dbReference type="Gene3D" id="3.40.50.10050">
    <property type="entry name" value="Translation initiation factor IF- 2, domain 3"/>
    <property type="match status" value="1"/>
</dbReference>
<organism evidence="12 13">
    <name type="scientific">Nematostella vectensis</name>
    <name type="common">Starlet sea anemone</name>
    <dbReference type="NCBI Taxonomy" id="45351"/>
    <lineage>
        <taxon>Eukaryota</taxon>
        <taxon>Metazoa</taxon>
        <taxon>Cnidaria</taxon>
        <taxon>Anthozoa</taxon>
        <taxon>Hexacorallia</taxon>
        <taxon>Actiniaria</taxon>
        <taxon>Edwardsiidae</taxon>
        <taxon>Nematostella</taxon>
    </lineage>
</organism>
<dbReference type="PANTHER" id="PTHR43381">
    <property type="entry name" value="TRANSLATION INITIATION FACTOR IF-2-RELATED"/>
    <property type="match status" value="1"/>
</dbReference>
<dbReference type="Proteomes" id="UP000001593">
    <property type="component" value="Unassembled WGS sequence"/>
</dbReference>
<evidence type="ECO:0000259" key="11">
    <source>
        <dbReference type="PROSITE" id="PS51722"/>
    </source>
</evidence>
<keyword evidence="5" id="KW-0648">Protein biosynthesis</keyword>
<dbReference type="GO" id="GO:0005737">
    <property type="term" value="C:cytoplasm"/>
    <property type="evidence" value="ECO:0000318"/>
    <property type="project" value="GO_Central"/>
</dbReference>
<dbReference type="PANTHER" id="PTHR43381:SF20">
    <property type="entry name" value="TRANSLATION INITIATION FACTOR IF-2, MITOCHONDRIAL"/>
    <property type="match status" value="1"/>
</dbReference>
<evidence type="ECO:0000256" key="6">
    <source>
        <dbReference type="ARBA" id="ARBA00022946"/>
    </source>
</evidence>
<evidence type="ECO:0000256" key="8">
    <source>
        <dbReference type="ARBA" id="ARBA00023134"/>
    </source>
</evidence>
<evidence type="ECO:0000256" key="9">
    <source>
        <dbReference type="ARBA" id="ARBA00025162"/>
    </source>
</evidence>
<evidence type="ECO:0000313" key="13">
    <source>
        <dbReference type="Proteomes" id="UP000001593"/>
    </source>
</evidence>
<dbReference type="NCBIfam" id="TIGR00231">
    <property type="entry name" value="small_GTP"/>
    <property type="match status" value="1"/>
</dbReference>
<dbReference type="InterPro" id="IPR036925">
    <property type="entry name" value="TIF_IF2_dom3_sf"/>
</dbReference>
<dbReference type="NCBIfam" id="TIGR00487">
    <property type="entry name" value="IF-2"/>
    <property type="match status" value="1"/>
</dbReference>
<dbReference type="Pfam" id="PF11987">
    <property type="entry name" value="IF-2"/>
    <property type="match status" value="1"/>
</dbReference>
<dbReference type="STRING" id="45351.A7SA88"/>
<comment type="subcellular location">
    <subcellularLocation>
        <location evidence="1">Mitochondrion</location>
    </subcellularLocation>
</comment>
<evidence type="ECO:0000256" key="5">
    <source>
        <dbReference type="ARBA" id="ARBA00022917"/>
    </source>
</evidence>
<dbReference type="SUPFAM" id="SSF50447">
    <property type="entry name" value="Translation proteins"/>
    <property type="match status" value="2"/>
</dbReference>
<evidence type="ECO:0000256" key="3">
    <source>
        <dbReference type="ARBA" id="ARBA00022540"/>
    </source>
</evidence>
<evidence type="ECO:0000256" key="4">
    <source>
        <dbReference type="ARBA" id="ARBA00022741"/>
    </source>
</evidence>
<dbReference type="InParanoid" id="A7SA88"/>
<dbReference type="CDD" id="cd01887">
    <property type="entry name" value="IF2_eIF5B"/>
    <property type="match status" value="1"/>
</dbReference>
<keyword evidence="8" id="KW-0342">GTP-binding</keyword>
<dbReference type="InterPro" id="IPR015760">
    <property type="entry name" value="TIF_IF2"/>
</dbReference>
<dbReference type="AlphaFoldDB" id="A7SA88"/>
<dbReference type="FunFam" id="2.40.30.10:FF:000008">
    <property type="entry name" value="Translation initiation factor IF-2"/>
    <property type="match status" value="1"/>
</dbReference>
<keyword evidence="3" id="KW-0396">Initiation factor</keyword>
<dbReference type="OMA" id="TIVCYQI"/>
<dbReference type="GO" id="GO:0003743">
    <property type="term" value="F:translation initiation factor activity"/>
    <property type="evidence" value="ECO:0000318"/>
    <property type="project" value="GO_Central"/>
</dbReference>
<dbReference type="InterPro" id="IPR027417">
    <property type="entry name" value="P-loop_NTPase"/>
</dbReference>
<dbReference type="Gene3D" id="3.40.50.300">
    <property type="entry name" value="P-loop containing nucleotide triphosphate hydrolases"/>
    <property type="match status" value="1"/>
</dbReference>
<dbReference type="GO" id="GO:0070124">
    <property type="term" value="P:mitochondrial translational initiation"/>
    <property type="evidence" value="ECO:0000318"/>
    <property type="project" value="GO_Central"/>
</dbReference>
<dbReference type="Gene3D" id="2.40.30.10">
    <property type="entry name" value="Translation factors"/>
    <property type="match status" value="2"/>
</dbReference>
<dbReference type="GO" id="GO:0005525">
    <property type="term" value="F:GTP binding"/>
    <property type="evidence" value="ECO:0007669"/>
    <property type="project" value="UniProtKB-KW"/>
</dbReference>
<dbReference type="Pfam" id="PF00009">
    <property type="entry name" value="GTP_EFTU"/>
    <property type="match status" value="1"/>
</dbReference>
<dbReference type="SUPFAM" id="SSF52156">
    <property type="entry name" value="Initiation factor IF2/eIF5b, domain 3"/>
    <property type="match status" value="1"/>
</dbReference>
<feature type="non-terminal residue" evidence="12">
    <location>
        <position position="1"/>
    </location>
</feature>
<dbReference type="EMBL" id="DS469608">
    <property type="protein sequence ID" value="EDO39327.1"/>
    <property type="molecule type" value="Genomic_DNA"/>
</dbReference>
<dbReference type="InterPro" id="IPR005225">
    <property type="entry name" value="Small_GTP-bd"/>
</dbReference>
<evidence type="ECO:0000256" key="2">
    <source>
        <dbReference type="ARBA" id="ARBA00007733"/>
    </source>
</evidence>
<dbReference type="InterPro" id="IPR023115">
    <property type="entry name" value="TIF_IF2_dom3"/>
</dbReference>